<name>A0A1B8SLH0_9MYCO</name>
<feature type="domain" description="Peptidoglycan-binding protein ArfA BON-like" evidence="1">
    <location>
        <begin position="38"/>
        <end position="83"/>
    </location>
</feature>
<reference evidence="4 6" key="2">
    <citation type="submission" date="2017-02" db="EMBL/GenBank/DDBJ databases">
        <title>The new phylogeny of genus Mycobacterium.</title>
        <authorList>
            <person name="Tortoli E."/>
            <person name="Trovato A."/>
            <person name="Cirillo D.M."/>
        </authorList>
    </citation>
    <scope>NUCLEOTIDE SEQUENCE [LARGE SCALE GENOMIC DNA]</scope>
    <source>
        <strain evidence="4 6">DSM 45093</strain>
    </source>
</reference>
<dbReference type="EMBL" id="MVHU01000009">
    <property type="protein sequence ID" value="ORA80799.1"/>
    <property type="molecule type" value="Genomic_DNA"/>
</dbReference>
<accession>A0A1B8SLH0</accession>
<dbReference type="OrthoDB" id="4762355at2"/>
<keyword evidence="5" id="KW-1185">Reference proteome</keyword>
<dbReference type="Pfam" id="PF21923">
    <property type="entry name" value="BON_like"/>
    <property type="match status" value="1"/>
</dbReference>
<reference evidence="3 5" key="1">
    <citation type="submission" date="2015-06" db="EMBL/GenBank/DDBJ databases">
        <title>Genome sequence of Mycobacterium kumamotonense strain Roo.</title>
        <authorList>
            <person name="Greninger A.L."/>
            <person name="Cunningham G."/>
            <person name="Miller S."/>
        </authorList>
    </citation>
    <scope>NUCLEOTIDE SEQUENCE [LARGE SCALE GENOMIC DNA]</scope>
    <source>
        <strain evidence="3 5">Roo</strain>
    </source>
</reference>
<proteinExistence type="predicted"/>
<organism evidence="3 5">
    <name type="scientific">Mycolicibacter kumamotonensis</name>
    <dbReference type="NCBI Taxonomy" id="354243"/>
    <lineage>
        <taxon>Bacteria</taxon>
        <taxon>Bacillati</taxon>
        <taxon>Actinomycetota</taxon>
        <taxon>Actinomycetes</taxon>
        <taxon>Mycobacteriales</taxon>
        <taxon>Mycobacteriaceae</taxon>
        <taxon>Mycolicibacter</taxon>
    </lineage>
</organism>
<dbReference type="PROSITE" id="PS51257">
    <property type="entry name" value="PROKAR_LIPOPROTEIN"/>
    <property type="match status" value="1"/>
</dbReference>
<comment type="caution">
    <text evidence="3">The sequence shown here is derived from an EMBL/GenBank/DDBJ whole genome shotgun (WGS) entry which is preliminary data.</text>
</comment>
<sequence length="159" mass="15798">MRAWLIAAALVAVLLGAIGCGLREGSPDGTDPGAAAPVSVIRRGTEITVTGDVADPAAKRALLDAVITSSEDVTVVDRLGLAPGATTPDFTMSAPVFEAAAVIGDYEVSIAGDTVTLAGTATRASEAAAVADAARGAWPRADIVDKFVIAAPSPGQSAK</sequence>
<dbReference type="Proteomes" id="UP000092668">
    <property type="component" value="Unassembled WGS sequence"/>
</dbReference>
<dbReference type="EMBL" id="LFOE01000001">
    <property type="protein sequence ID" value="OBY33589.1"/>
    <property type="molecule type" value="Genomic_DNA"/>
</dbReference>
<evidence type="ECO:0000313" key="5">
    <source>
        <dbReference type="Proteomes" id="UP000092668"/>
    </source>
</evidence>
<dbReference type="AlphaFoldDB" id="A0A1B8SLH0"/>
<dbReference type="EMBL" id="JAACYR010000008">
    <property type="protein sequence ID" value="NDJ88227.1"/>
    <property type="molecule type" value="Genomic_DNA"/>
</dbReference>
<protein>
    <submittedName>
        <fullName evidence="3">Membrane protein</fullName>
    </submittedName>
</protein>
<gene>
    <name evidence="3" type="ORF">ACT18_01305</name>
    <name evidence="4" type="ORF">BST28_08580</name>
    <name evidence="2" type="ORF">GWR20_03480</name>
</gene>
<dbReference type="RefSeq" id="WP_019734906.1">
    <property type="nucleotide sequence ID" value="NZ_JAACYR010000008.1"/>
</dbReference>
<evidence type="ECO:0000313" key="4">
    <source>
        <dbReference type="EMBL" id="ORA80799.1"/>
    </source>
</evidence>
<dbReference type="STRING" id="354243.BST28_08580"/>
<evidence type="ECO:0000313" key="6">
    <source>
        <dbReference type="Proteomes" id="UP000192713"/>
    </source>
</evidence>
<reference evidence="2 7" key="3">
    <citation type="submission" date="2020-01" db="EMBL/GenBank/DDBJ databases">
        <authorList>
            <person name="Sanchez-Estrada R."/>
            <person name="Gonzalez-Y-Merchand J.A."/>
            <person name="Rivera-Gutierrez S."/>
        </authorList>
    </citation>
    <scope>NUCLEOTIDE SEQUENCE [LARGE SCALE GENOMIC DNA]</scope>
    <source>
        <strain evidence="2 7">CST 7247</strain>
    </source>
</reference>
<dbReference type="Proteomes" id="UP000192713">
    <property type="component" value="Unassembled WGS sequence"/>
</dbReference>
<evidence type="ECO:0000259" key="1">
    <source>
        <dbReference type="Pfam" id="PF21923"/>
    </source>
</evidence>
<dbReference type="Gene3D" id="3.40.1520.20">
    <property type="match status" value="1"/>
</dbReference>
<dbReference type="InterPro" id="IPR054121">
    <property type="entry name" value="ArfA_BON-like"/>
</dbReference>
<evidence type="ECO:0000313" key="3">
    <source>
        <dbReference type="EMBL" id="OBY33589.1"/>
    </source>
</evidence>
<dbReference type="PATRIC" id="fig|354243.3.peg.282"/>
<evidence type="ECO:0000313" key="7">
    <source>
        <dbReference type="Proteomes" id="UP000466523"/>
    </source>
</evidence>
<dbReference type="Proteomes" id="UP000466523">
    <property type="component" value="Unassembled WGS sequence"/>
</dbReference>
<evidence type="ECO:0000313" key="2">
    <source>
        <dbReference type="EMBL" id="NDJ88227.1"/>
    </source>
</evidence>